<dbReference type="OrthoDB" id="65481at2759"/>
<protein>
    <submittedName>
        <fullName evidence="3">Proto-oncogene tyrosine-protein kinase ros</fullName>
    </submittedName>
</protein>
<dbReference type="AlphaFoldDB" id="A0A0J7K5M6"/>
<dbReference type="SMART" id="SM00060">
    <property type="entry name" value="FN3"/>
    <property type="match status" value="2"/>
</dbReference>
<dbReference type="GO" id="GO:0016301">
    <property type="term" value="F:kinase activity"/>
    <property type="evidence" value="ECO:0007669"/>
    <property type="project" value="UniProtKB-KW"/>
</dbReference>
<evidence type="ECO:0000256" key="1">
    <source>
        <dbReference type="ARBA" id="ARBA00022737"/>
    </source>
</evidence>
<keyword evidence="3" id="KW-0418">Kinase</keyword>
<dbReference type="STRING" id="67767.A0A0J7K5M6"/>
<dbReference type="InterPro" id="IPR036116">
    <property type="entry name" value="FN3_sf"/>
</dbReference>
<dbReference type="CDD" id="cd00063">
    <property type="entry name" value="FN3"/>
    <property type="match status" value="2"/>
</dbReference>
<dbReference type="EMBL" id="LBMM01013155">
    <property type="protein sequence ID" value="KMQ85783.1"/>
    <property type="molecule type" value="Genomic_DNA"/>
</dbReference>
<dbReference type="PROSITE" id="PS50853">
    <property type="entry name" value="FN3"/>
    <property type="match status" value="2"/>
</dbReference>
<dbReference type="InterPro" id="IPR013783">
    <property type="entry name" value="Ig-like_fold"/>
</dbReference>
<reference evidence="3 4" key="1">
    <citation type="submission" date="2015-04" db="EMBL/GenBank/DDBJ databases">
        <title>Lasius niger genome sequencing.</title>
        <authorList>
            <person name="Konorov E.A."/>
            <person name="Nikitin M.A."/>
            <person name="Kirill M.V."/>
            <person name="Chang P."/>
        </authorList>
    </citation>
    <scope>NUCLEOTIDE SEQUENCE [LARGE SCALE GENOMIC DNA]</scope>
    <source>
        <tissue evidence="3">Whole</tissue>
    </source>
</reference>
<evidence type="ECO:0000313" key="3">
    <source>
        <dbReference type="EMBL" id="KMQ85783.1"/>
    </source>
</evidence>
<gene>
    <name evidence="3" type="ORF">RF55_15456</name>
</gene>
<dbReference type="Gene3D" id="2.60.40.10">
    <property type="entry name" value="Immunoglobulins"/>
    <property type="match status" value="2"/>
</dbReference>
<sequence length="242" mass="28516">MPFTEYTLKLALSNFYVDKLSMGLQFGADVKLRTTLNAPEDITVQVLTPTLAAVYWMPLKELNCVAVNYEVHWVSVVFLNGTRKITSQQDKQFINQTERTEDGKFFATIRSLLPGQEYLIYVRVYPNNFNNFFTDSLKEIIQMYSEPNNLILSGVSTNRMNISWIPSVKLTIQYKLEYKTDRMRKWQIANNTEVNNGKVTYYIENLLPRTPYKFRLILRYPEYKEDFVWPSDERFTFQTLGK</sequence>
<accession>A0A0J7K5M6</accession>
<dbReference type="SUPFAM" id="SSF49265">
    <property type="entry name" value="Fibronectin type III"/>
    <property type="match status" value="1"/>
</dbReference>
<dbReference type="InterPro" id="IPR050991">
    <property type="entry name" value="ECM_Regulatory_Proteins"/>
</dbReference>
<keyword evidence="1" id="KW-0677">Repeat</keyword>
<name>A0A0J7K5M6_LASNI</name>
<keyword evidence="3" id="KW-0808">Transferase</keyword>
<feature type="domain" description="Fibronectin type-III" evidence="2">
    <location>
        <begin position="146"/>
        <end position="242"/>
    </location>
</feature>
<keyword evidence="4" id="KW-1185">Reference proteome</keyword>
<dbReference type="Proteomes" id="UP000036403">
    <property type="component" value="Unassembled WGS sequence"/>
</dbReference>
<organism evidence="3 4">
    <name type="scientific">Lasius niger</name>
    <name type="common">Black garden ant</name>
    <dbReference type="NCBI Taxonomy" id="67767"/>
    <lineage>
        <taxon>Eukaryota</taxon>
        <taxon>Metazoa</taxon>
        <taxon>Ecdysozoa</taxon>
        <taxon>Arthropoda</taxon>
        <taxon>Hexapoda</taxon>
        <taxon>Insecta</taxon>
        <taxon>Pterygota</taxon>
        <taxon>Neoptera</taxon>
        <taxon>Endopterygota</taxon>
        <taxon>Hymenoptera</taxon>
        <taxon>Apocrita</taxon>
        <taxon>Aculeata</taxon>
        <taxon>Formicoidea</taxon>
        <taxon>Formicidae</taxon>
        <taxon>Formicinae</taxon>
        <taxon>Lasius</taxon>
        <taxon>Lasius</taxon>
    </lineage>
</organism>
<dbReference type="InterPro" id="IPR003961">
    <property type="entry name" value="FN3_dom"/>
</dbReference>
<evidence type="ECO:0000313" key="4">
    <source>
        <dbReference type="Proteomes" id="UP000036403"/>
    </source>
</evidence>
<feature type="domain" description="Fibronectin type-III" evidence="2">
    <location>
        <begin position="38"/>
        <end position="145"/>
    </location>
</feature>
<dbReference type="PaxDb" id="67767-A0A0J7K5M6"/>
<comment type="caution">
    <text evidence="3">The sequence shown here is derived from an EMBL/GenBank/DDBJ whole genome shotgun (WGS) entry which is preliminary data.</text>
</comment>
<dbReference type="PANTHER" id="PTHR46708">
    <property type="entry name" value="TENASCIN"/>
    <property type="match status" value="1"/>
</dbReference>
<evidence type="ECO:0000259" key="2">
    <source>
        <dbReference type="PROSITE" id="PS50853"/>
    </source>
</evidence>
<dbReference type="PANTHER" id="PTHR46708:SF2">
    <property type="entry name" value="FIBRONECTIN TYPE-III DOMAIN-CONTAINING PROTEIN"/>
    <property type="match status" value="1"/>
</dbReference>
<proteinExistence type="predicted"/>
<dbReference type="Pfam" id="PF00041">
    <property type="entry name" value="fn3"/>
    <property type="match status" value="2"/>
</dbReference>